<dbReference type="Gene3D" id="3.90.230.10">
    <property type="entry name" value="Creatinase/methionine aminopeptidase superfamily"/>
    <property type="match status" value="1"/>
</dbReference>
<dbReference type="AlphaFoldDB" id="A0AAU7QTC4"/>
<dbReference type="InterPro" id="IPR036005">
    <property type="entry name" value="Creatinase/aminopeptidase-like"/>
</dbReference>
<gene>
    <name evidence="6 9" type="primary">map</name>
    <name evidence="9" type="ORF">ABNO50_00700</name>
</gene>
<comment type="similarity">
    <text evidence="6">Belongs to the peptidase M24A family. Methionine aminopeptidase type 1 subfamily.</text>
</comment>
<evidence type="ECO:0000256" key="4">
    <source>
        <dbReference type="ARBA" id="ARBA00022723"/>
    </source>
</evidence>
<dbReference type="NCBIfam" id="TIGR00500">
    <property type="entry name" value="met_pdase_I"/>
    <property type="match status" value="1"/>
</dbReference>
<dbReference type="HAMAP" id="MF_01974">
    <property type="entry name" value="MetAP_1"/>
    <property type="match status" value="1"/>
</dbReference>
<feature type="binding site" evidence="6">
    <location>
        <position position="75"/>
    </location>
    <ligand>
        <name>substrate</name>
    </ligand>
</feature>
<dbReference type="InterPro" id="IPR002467">
    <property type="entry name" value="Pept_M24A_MAP1"/>
</dbReference>
<feature type="binding site" evidence="6">
    <location>
        <position position="103"/>
    </location>
    <ligand>
        <name>a divalent metal cation</name>
        <dbReference type="ChEBI" id="CHEBI:60240"/>
        <label>1</label>
    </ligand>
</feature>
<protein>
    <recommendedName>
        <fullName evidence="6 7">Methionine aminopeptidase</fullName>
        <shortName evidence="6">MAP</shortName>
        <shortName evidence="6">MetAP</shortName>
        <ecNumber evidence="6 7">3.4.11.18</ecNumber>
    </recommendedName>
    <alternativeName>
        <fullName evidence="6">Peptidase M</fullName>
    </alternativeName>
</protein>
<evidence type="ECO:0000256" key="1">
    <source>
        <dbReference type="ARBA" id="ARBA00002521"/>
    </source>
</evidence>
<keyword evidence="5 6" id="KW-0378">Hydrolase</keyword>
<keyword evidence="4 6" id="KW-0479">Metal-binding</keyword>
<dbReference type="GO" id="GO:0046872">
    <property type="term" value="F:metal ion binding"/>
    <property type="evidence" value="ECO:0007669"/>
    <property type="project" value="UniProtKB-UniRule"/>
</dbReference>
<feature type="domain" description="Peptidase M24" evidence="8">
    <location>
        <begin position="13"/>
        <end position="235"/>
    </location>
</feature>
<dbReference type="SUPFAM" id="SSF55920">
    <property type="entry name" value="Creatinase/aminopeptidase"/>
    <property type="match status" value="1"/>
</dbReference>
<dbReference type="InterPro" id="IPR001714">
    <property type="entry name" value="Pept_M24_MAP"/>
</dbReference>
<dbReference type="GO" id="GO:0006508">
    <property type="term" value="P:proteolysis"/>
    <property type="evidence" value="ECO:0007669"/>
    <property type="project" value="UniProtKB-KW"/>
</dbReference>
<dbReference type="GO" id="GO:0004239">
    <property type="term" value="F:initiator methionyl aminopeptidase activity"/>
    <property type="evidence" value="ECO:0007669"/>
    <property type="project" value="UniProtKB-UniRule"/>
</dbReference>
<dbReference type="InterPro" id="IPR000994">
    <property type="entry name" value="Pept_M24"/>
</dbReference>
<keyword evidence="2 6" id="KW-0031">Aminopeptidase</keyword>
<dbReference type="GO" id="GO:0070006">
    <property type="term" value="F:metalloaminopeptidase activity"/>
    <property type="evidence" value="ECO:0007669"/>
    <property type="project" value="UniProtKB-UniRule"/>
</dbReference>
<feature type="binding site" evidence="6">
    <location>
        <position position="173"/>
    </location>
    <ligand>
        <name>substrate</name>
    </ligand>
</feature>
<feature type="binding site" evidence="6">
    <location>
        <position position="230"/>
    </location>
    <ligand>
        <name>a divalent metal cation</name>
        <dbReference type="ChEBI" id="CHEBI:60240"/>
        <label>1</label>
    </ligand>
</feature>
<evidence type="ECO:0000256" key="5">
    <source>
        <dbReference type="ARBA" id="ARBA00022801"/>
    </source>
</evidence>
<feature type="binding site" evidence="6">
    <location>
        <position position="103"/>
    </location>
    <ligand>
        <name>a divalent metal cation</name>
        <dbReference type="ChEBI" id="CHEBI:60240"/>
        <label>2</label>
        <note>catalytic</note>
    </ligand>
</feature>
<dbReference type="PROSITE" id="PS00680">
    <property type="entry name" value="MAP_1"/>
    <property type="match status" value="1"/>
</dbReference>
<dbReference type="EC" id="3.4.11.18" evidence="6 7"/>
<evidence type="ECO:0000256" key="7">
    <source>
        <dbReference type="RuleBase" id="RU003653"/>
    </source>
</evidence>
<comment type="function">
    <text evidence="1 6">Removes the N-terminal methionine from nascent proteins. The N-terminal methionine is often cleaved when the second residue in the primary sequence is small and uncharged (Met-Ala-, Cys, Gly, Pro, Ser, Thr, or Val). Requires deformylation of the N(alpha)-formylated initiator methionine before it can be hydrolyzed.</text>
</comment>
<evidence type="ECO:0000259" key="8">
    <source>
        <dbReference type="Pfam" id="PF00557"/>
    </source>
</evidence>
<sequence>MFNLNKKFFSVYKSAKIASKLLGIISNYIKPGINGLFLEKIANNYIKDNNVKSAFLGYNKYPFNICVSINNEIIHGIPNKKIFKEGDIVTIDCGIIYKKYYSDCAYTFPIGNISLKNKKLLKVTKKSLYKAIKICYNNNYISNIGNIIYKYIKNNKFNVVTNYCGHGIGKKLHKDPNILNYGIKNTGKRLKNNIIISIEPISTVGKPYNYISKNNWTVKTIDKSYSAHFEHNILLINNSYKKLTTYKYINRNVYI</sequence>
<evidence type="ECO:0000256" key="6">
    <source>
        <dbReference type="HAMAP-Rule" id="MF_01974"/>
    </source>
</evidence>
<feature type="binding site" evidence="6">
    <location>
        <position position="166"/>
    </location>
    <ligand>
        <name>a divalent metal cation</name>
        <dbReference type="ChEBI" id="CHEBI:60240"/>
        <label>2</label>
        <note>catalytic</note>
    </ligand>
</feature>
<reference evidence="9" key="1">
    <citation type="submission" date="2024-06" db="EMBL/GenBank/DDBJ databases">
        <title>Diversity, functionality, and evolutionary history of bacterial symbionts in false click beetles (Coleoptera, Throscidae).</title>
        <authorList>
            <person name="Wierz J.C."/>
            <person name="Malm H."/>
            <person name="Kaltenpoth M."/>
            <person name="Engl T."/>
        </authorList>
    </citation>
    <scope>NUCLEOTIDE SEQUENCE</scope>
    <source>
        <strain evidence="9">Tduv</strain>
    </source>
</reference>
<comment type="catalytic activity">
    <reaction evidence="6 7">
        <text>Release of N-terminal amino acids, preferentially methionine, from peptides and arylamides.</text>
        <dbReference type="EC" id="3.4.11.18"/>
    </reaction>
</comment>
<dbReference type="Pfam" id="PF00557">
    <property type="entry name" value="Peptidase_M24"/>
    <property type="match status" value="1"/>
</dbReference>
<dbReference type="EMBL" id="CP157894">
    <property type="protein sequence ID" value="XBT18330.1"/>
    <property type="molecule type" value="Genomic_DNA"/>
</dbReference>
<evidence type="ECO:0000256" key="3">
    <source>
        <dbReference type="ARBA" id="ARBA00022670"/>
    </source>
</evidence>
<comment type="cofactor">
    <cofactor evidence="6">
        <name>Co(2+)</name>
        <dbReference type="ChEBI" id="CHEBI:48828"/>
    </cofactor>
    <cofactor evidence="6">
        <name>Zn(2+)</name>
        <dbReference type="ChEBI" id="CHEBI:29105"/>
    </cofactor>
    <cofactor evidence="6">
        <name>Mn(2+)</name>
        <dbReference type="ChEBI" id="CHEBI:29035"/>
    </cofactor>
    <cofactor evidence="6">
        <name>Fe(2+)</name>
        <dbReference type="ChEBI" id="CHEBI:29033"/>
    </cofactor>
    <text evidence="6">Binds 2 divalent metal cations per subunit. Has a high-affinity and a low affinity metal-binding site. The true nature of the physiological cofactor is under debate. The enzyme is active with cobalt, zinc, manganese or divalent iron ions. Most likely, methionine aminopeptidases function as mononuclear Fe(2+)-metalloproteases under physiological conditions, and the catalytically relevant metal-binding site has been assigned to the histidine-containing high-affinity site.</text>
</comment>
<evidence type="ECO:0000313" key="9">
    <source>
        <dbReference type="EMBL" id="XBT18330.1"/>
    </source>
</evidence>
<dbReference type="CDD" id="cd01086">
    <property type="entry name" value="MetAP1"/>
    <property type="match status" value="1"/>
</dbReference>
<feature type="binding site" evidence="6">
    <location>
        <position position="230"/>
    </location>
    <ligand>
        <name>a divalent metal cation</name>
        <dbReference type="ChEBI" id="CHEBI:60240"/>
        <label>2</label>
        <note>catalytic</note>
    </ligand>
</feature>
<dbReference type="PANTHER" id="PTHR43330">
    <property type="entry name" value="METHIONINE AMINOPEPTIDASE"/>
    <property type="match status" value="1"/>
</dbReference>
<organism evidence="9">
    <name type="scientific">Candidatus Shikimatogenerans sp. Tduv</name>
    <dbReference type="NCBI Taxonomy" id="3158567"/>
    <lineage>
        <taxon>Bacteria</taxon>
        <taxon>Pseudomonadati</taxon>
        <taxon>Bacteroidota</taxon>
        <taxon>Flavobacteriia</taxon>
        <taxon>Flavobacteriales</taxon>
        <taxon>Candidatus Shikimatogenerans</taxon>
    </lineage>
</organism>
<dbReference type="PANTHER" id="PTHR43330:SF27">
    <property type="entry name" value="METHIONINE AMINOPEPTIDASE"/>
    <property type="match status" value="1"/>
</dbReference>
<name>A0AAU7QTC4_9FLAO</name>
<dbReference type="PRINTS" id="PR00599">
    <property type="entry name" value="MAPEPTIDASE"/>
</dbReference>
<dbReference type="GO" id="GO:0005829">
    <property type="term" value="C:cytosol"/>
    <property type="evidence" value="ECO:0007669"/>
    <property type="project" value="TreeGrafter"/>
</dbReference>
<proteinExistence type="inferred from homology"/>
<feature type="binding site" evidence="6">
    <location>
        <position position="199"/>
    </location>
    <ligand>
        <name>a divalent metal cation</name>
        <dbReference type="ChEBI" id="CHEBI:60240"/>
        <label>2</label>
        <note>catalytic</note>
    </ligand>
</feature>
<accession>A0AAU7QTC4</accession>
<feature type="binding site" evidence="6">
    <location>
        <position position="92"/>
    </location>
    <ligand>
        <name>a divalent metal cation</name>
        <dbReference type="ChEBI" id="CHEBI:60240"/>
        <label>1</label>
    </ligand>
</feature>
<evidence type="ECO:0000256" key="2">
    <source>
        <dbReference type="ARBA" id="ARBA00022438"/>
    </source>
</evidence>
<comment type="subunit">
    <text evidence="6">Monomer.</text>
</comment>
<keyword evidence="3 6" id="KW-0645">Protease</keyword>